<protein>
    <submittedName>
        <fullName evidence="1">Cap2</fullName>
    </submittedName>
</protein>
<proteinExistence type="predicted"/>
<evidence type="ECO:0000313" key="1">
    <source>
        <dbReference type="EMBL" id="AWU66052.1"/>
    </source>
</evidence>
<sequence length="239" mass="27083">MSLVTPRGKYTRDVRATPRTPQYQLTGRKLVRYFVSGSDGNAFNAGYSGYLPYHLGYDVKRKEGVLWTGTKVSSATVFRDSSILPYALPGGVTGCSTELDFLAAQLSGSVRVRVPALYRISDTWVIDDLGRFYRSGPSGYTWMRYNLSGDFRNNVTLRNDDGTYLSRAAYFFAGVAGYVPHLQEHFVFSLKYDFHHVAENKLDLRPDSIVPLEVDLHRYVHSKDLSKDIGNFFKQSKQF</sequence>
<reference evidence="1" key="1">
    <citation type="submission" date="2017-11" db="EMBL/GenBank/DDBJ databases">
        <title>Uncontacted Amerindians fecal virome includes widely dispersed human pathogens.</title>
        <authorList>
            <person name="Siqueira J.D."/>
            <person name="Dominguez-Bello M.G."/>
            <person name="Deng X."/>
            <person name="Delwart E."/>
        </authorList>
    </citation>
    <scope>NUCLEOTIDE SEQUENCE</scope>
</reference>
<organism evidence="1">
    <name type="scientific">Circular ssDNA virus sp</name>
    <dbReference type="NCBI Taxonomy" id="2805939"/>
    <lineage>
        <taxon>Viruses</taxon>
    </lineage>
</organism>
<dbReference type="EMBL" id="MG571896">
    <property type="protein sequence ID" value="AWU66052.1"/>
    <property type="molecule type" value="Genomic_DNA"/>
</dbReference>
<name>A0A2Z4BT69_9VIRU</name>
<accession>A0A2Z4BT69</accession>